<keyword evidence="2" id="KW-0808">Transferase</keyword>
<dbReference type="SMR" id="A2EWV8"/>
<dbReference type="Pfam" id="PF00069">
    <property type="entry name" value="Pkinase"/>
    <property type="match status" value="1"/>
</dbReference>
<dbReference type="InterPro" id="IPR008271">
    <property type="entry name" value="Ser/Thr_kinase_AS"/>
</dbReference>
<dbReference type="OrthoDB" id="9332038at2759"/>
<dbReference type="InterPro" id="IPR050494">
    <property type="entry name" value="Ser_Thr_dual-spec_kinase"/>
</dbReference>
<keyword evidence="3 6" id="KW-0547">Nucleotide-binding</keyword>
<dbReference type="PANTHER" id="PTHR24058">
    <property type="entry name" value="DUAL SPECIFICITY PROTEIN KINASE"/>
    <property type="match status" value="1"/>
</dbReference>
<protein>
    <submittedName>
        <fullName evidence="10">CMGC family protein kinase</fullName>
    </submittedName>
</protein>
<dbReference type="GO" id="GO:0005737">
    <property type="term" value="C:cytoplasm"/>
    <property type="evidence" value="ECO:0000318"/>
    <property type="project" value="GO_Central"/>
</dbReference>
<dbReference type="GO" id="GO:0004713">
    <property type="term" value="F:protein tyrosine kinase activity"/>
    <property type="evidence" value="ECO:0000318"/>
    <property type="project" value="GO_Central"/>
</dbReference>
<dbReference type="Gene3D" id="3.30.200.20">
    <property type="entry name" value="Phosphorylase Kinase, domain 1"/>
    <property type="match status" value="1"/>
</dbReference>
<dbReference type="InParanoid" id="A2EWV8"/>
<evidence type="ECO:0000256" key="6">
    <source>
        <dbReference type="PROSITE-ProRule" id="PRU10141"/>
    </source>
</evidence>
<evidence type="ECO:0000256" key="5">
    <source>
        <dbReference type="ARBA" id="ARBA00022840"/>
    </source>
</evidence>
<dbReference type="GO" id="GO:0004674">
    <property type="term" value="F:protein serine/threonine kinase activity"/>
    <property type="evidence" value="ECO:0000318"/>
    <property type="project" value="GO_Central"/>
</dbReference>
<evidence type="ECO:0000256" key="3">
    <source>
        <dbReference type="ARBA" id="ARBA00022741"/>
    </source>
</evidence>
<dbReference type="Gene3D" id="1.10.510.10">
    <property type="entry name" value="Transferase(Phosphotransferase) domain 1"/>
    <property type="match status" value="1"/>
</dbReference>
<feature type="domain" description="Protein kinase" evidence="9">
    <location>
        <begin position="142"/>
        <end position="466"/>
    </location>
</feature>
<keyword evidence="1 7" id="KW-0723">Serine/threonine-protein kinase</keyword>
<organism evidence="10 11">
    <name type="scientific">Trichomonas vaginalis (strain ATCC PRA-98 / G3)</name>
    <dbReference type="NCBI Taxonomy" id="412133"/>
    <lineage>
        <taxon>Eukaryota</taxon>
        <taxon>Metamonada</taxon>
        <taxon>Parabasalia</taxon>
        <taxon>Trichomonadida</taxon>
        <taxon>Trichomonadidae</taxon>
        <taxon>Trichomonas</taxon>
    </lineage>
</organism>
<dbReference type="VEuPathDB" id="TrichDB:TVAGG3_0813600"/>
<dbReference type="GO" id="GO:0005524">
    <property type="term" value="F:ATP binding"/>
    <property type="evidence" value="ECO:0007669"/>
    <property type="project" value="UniProtKB-UniRule"/>
</dbReference>
<dbReference type="AlphaFoldDB" id="A2EWV8"/>
<dbReference type="RefSeq" id="XP_001315096.1">
    <property type="nucleotide sequence ID" value="XM_001315061.1"/>
</dbReference>
<dbReference type="PROSITE" id="PS00107">
    <property type="entry name" value="PROTEIN_KINASE_ATP"/>
    <property type="match status" value="1"/>
</dbReference>
<dbReference type="STRING" id="5722.A2EWV8"/>
<comment type="similarity">
    <text evidence="7">Belongs to the protein kinase superfamily.</text>
</comment>
<evidence type="ECO:0000256" key="2">
    <source>
        <dbReference type="ARBA" id="ARBA00022679"/>
    </source>
</evidence>
<evidence type="ECO:0000256" key="4">
    <source>
        <dbReference type="ARBA" id="ARBA00022777"/>
    </source>
</evidence>
<gene>
    <name evidence="10" type="ORF">TVAG_174150</name>
</gene>
<dbReference type="Proteomes" id="UP000001542">
    <property type="component" value="Unassembled WGS sequence"/>
</dbReference>
<name>A2EWV8_TRIV3</name>
<evidence type="ECO:0000313" key="10">
    <source>
        <dbReference type="EMBL" id="EAY02873.1"/>
    </source>
</evidence>
<feature type="region of interest" description="Disordered" evidence="8">
    <location>
        <begin position="91"/>
        <end position="122"/>
    </location>
</feature>
<keyword evidence="4 10" id="KW-0418">Kinase</keyword>
<keyword evidence="5 6" id="KW-0067">ATP-binding</keyword>
<evidence type="ECO:0000313" key="11">
    <source>
        <dbReference type="Proteomes" id="UP000001542"/>
    </source>
</evidence>
<feature type="binding site" evidence="6">
    <location>
        <position position="175"/>
    </location>
    <ligand>
        <name>ATP</name>
        <dbReference type="ChEBI" id="CHEBI:30616"/>
    </ligand>
</feature>
<sequence length="473" mass="54706">MSRLPPHSGHGGGKGIKVPASVSVNSITNEPSSVFKSPHAHNIKKCSAMIEISWDSYINAETFPEFNDGYREDLFFDNADHDALMEESQYARESEMYERQERRRRLHSKYSEAKSRRSAMYPNQQQQNAADCIIVGNNGVKYAVVGNLGHGQFGQVYAAIEVTSNLANKPKYAIKVARPGPMYRQQAFREVQILKQLQKLATPDELKYCIHFVDWFNFNDRLCIVNEHLYINLFEVIKRRGYRGLPLQLIQSATRQLLFTLKTLEKCNIVHSDIKPENILLKDDKGSDIKLVDFGSARFIQQPASNYIQSRYYRAPEVVLGLDHDYKIDIWSAACVAFELFISMPLFPGQNEIHLLELIVAFLGEFPPEIVKKSPRQNLFQNGKLKSEEQVCMENGTQPVYFQKYFQYDTMEEIILQYEYMFGNTPQARESERKRRLIFIDFLRKTLNLNPEKRLNATEALQHPFITSYLSKL</sequence>
<dbReference type="InterPro" id="IPR011009">
    <property type="entry name" value="Kinase-like_dom_sf"/>
</dbReference>
<proteinExistence type="inferred from homology"/>
<accession>A2EWV8</accession>
<dbReference type="InterPro" id="IPR017441">
    <property type="entry name" value="Protein_kinase_ATP_BS"/>
</dbReference>
<dbReference type="eggNOG" id="KOG0667">
    <property type="taxonomic scope" value="Eukaryota"/>
</dbReference>
<evidence type="ECO:0000256" key="8">
    <source>
        <dbReference type="SAM" id="MobiDB-lite"/>
    </source>
</evidence>
<dbReference type="SUPFAM" id="SSF56112">
    <property type="entry name" value="Protein kinase-like (PK-like)"/>
    <property type="match status" value="1"/>
</dbReference>
<keyword evidence="11" id="KW-1185">Reference proteome</keyword>
<dbReference type="VEuPathDB" id="TrichDB:TVAG_174150"/>
<dbReference type="SMART" id="SM00220">
    <property type="entry name" value="S_TKc"/>
    <property type="match status" value="1"/>
</dbReference>
<dbReference type="KEGG" id="tva:4760713"/>
<dbReference type="EMBL" id="DS113522">
    <property type="protein sequence ID" value="EAY02873.1"/>
    <property type="molecule type" value="Genomic_DNA"/>
</dbReference>
<reference evidence="10" key="2">
    <citation type="journal article" date="2007" name="Science">
        <title>Draft genome sequence of the sexually transmitted pathogen Trichomonas vaginalis.</title>
        <authorList>
            <person name="Carlton J.M."/>
            <person name="Hirt R.P."/>
            <person name="Silva J.C."/>
            <person name="Delcher A.L."/>
            <person name="Schatz M."/>
            <person name="Zhao Q."/>
            <person name="Wortman J.R."/>
            <person name="Bidwell S.L."/>
            <person name="Alsmark U.C.M."/>
            <person name="Besteiro S."/>
            <person name="Sicheritz-Ponten T."/>
            <person name="Noel C.J."/>
            <person name="Dacks J.B."/>
            <person name="Foster P.G."/>
            <person name="Simillion C."/>
            <person name="Van de Peer Y."/>
            <person name="Miranda-Saavedra D."/>
            <person name="Barton G.J."/>
            <person name="Westrop G.D."/>
            <person name="Mueller S."/>
            <person name="Dessi D."/>
            <person name="Fiori P.L."/>
            <person name="Ren Q."/>
            <person name="Paulsen I."/>
            <person name="Zhang H."/>
            <person name="Bastida-Corcuera F.D."/>
            <person name="Simoes-Barbosa A."/>
            <person name="Brown M.T."/>
            <person name="Hayes R.D."/>
            <person name="Mukherjee M."/>
            <person name="Okumura C.Y."/>
            <person name="Schneider R."/>
            <person name="Smith A.J."/>
            <person name="Vanacova S."/>
            <person name="Villalvazo M."/>
            <person name="Haas B.J."/>
            <person name="Pertea M."/>
            <person name="Feldblyum T.V."/>
            <person name="Utterback T.R."/>
            <person name="Shu C.L."/>
            <person name="Osoegawa K."/>
            <person name="de Jong P.J."/>
            <person name="Hrdy I."/>
            <person name="Horvathova L."/>
            <person name="Zubacova Z."/>
            <person name="Dolezal P."/>
            <person name="Malik S.B."/>
            <person name="Logsdon J.M. Jr."/>
            <person name="Henze K."/>
            <person name="Gupta A."/>
            <person name="Wang C.C."/>
            <person name="Dunne R.L."/>
            <person name="Upcroft J.A."/>
            <person name="Upcroft P."/>
            <person name="White O."/>
            <person name="Salzberg S.L."/>
            <person name="Tang P."/>
            <person name="Chiu C.-H."/>
            <person name="Lee Y.-S."/>
            <person name="Embley T.M."/>
            <person name="Coombs G.H."/>
            <person name="Mottram J.C."/>
            <person name="Tachezy J."/>
            <person name="Fraser-Liggett C.M."/>
            <person name="Johnson P.J."/>
        </authorList>
    </citation>
    <scope>NUCLEOTIDE SEQUENCE [LARGE SCALE GENOMIC DNA]</scope>
    <source>
        <strain evidence="10">G3</strain>
    </source>
</reference>
<evidence type="ECO:0000256" key="7">
    <source>
        <dbReference type="RuleBase" id="RU000304"/>
    </source>
</evidence>
<dbReference type="PANTHER" id="PTHR24058:SF17">
    <property type="entry name" value="HOMEODOMAIN INTERACTING PROTEIN KINASE, ISOFORM D"/>
    <property type="match status" value="1"/>
</dbReference>
<feature type="compositionally biased region" description="Basic and acidic residues" evidence="8">
    <location>
        <begin position="91"/>
        <end position="101"/>
    </location>
</feature>
<dbReference type="PROSITE" id="PS50011">
    <property type="entry name" value="PROTEIN_KINASE_DOM"/>
    <property type="match status" value="1"/>
</dbReference>
<evidence type="ECO:0000256" key="1">
    <source>
        <dbReference type="ARBA" id="ARBA00022527"/>
    </source>
</evidence>
<dbReference type="PROSITE" id="PS00108">
    <property type="entry name" value="PROTEIN_KINASE_ST"/>
    <property type="match status" value="1"/>
</dbReference>
<reference evidence="10" key="1">
    <citation type="submission" date="2006-10" db="EMBL/GenBank/DDBJ databases">
        <authorList>
            <person name="Amadeo P."/>
            <person name="Zhao Q."/>
            <person name="Wortman J."/>
            <person name="Fraser-Liggett C."/>
            <person name="Carlton J."/>
        </authorList>
    </citation>
    <scope>NUCLEOTIDE SEQUENCE</scope>
    <source>
        <strain evidence="10">G3</strain>
    </source>
</reference>
<dbReference type="InterPro" id="IPR000719">
    <property type="entry name" value="Prot_kinase_dom"/>
</dbReference>
<evidence type="ECO:0000259" key="9">
    <source>
        <dbReference type="PROSITE" id="PS50011"/>
    </source>
</evidence>